<feature type="transmembrane region" description="Helical" evidence="1">
    <location>
        <begin position="6"/>
        <end position="27"/>
    </location>
</feature>
<evidence type="ECO:0008006" key="4">
    <source>
        <dbReference type="Google" id="ProtNLM"/>
    </source>
</evidence>
<protein>
    <recommendedName>
        <fullName evidence="4">DUF4760 domain-containing protein</fullName>
    </recommendedName>
</protein>
<sequence>MNWEAIGALADSVGVIVVIVTLIYLTIQLRQNTKAIKHSTDRGVFDDANKWMFTLIENPEIAELYVSGMQDEKLTSSEKLRFSLLLNTLFVHWNHAFETGAFEIVNNSQIKGVLSRPGGAAYWNRTLVSESISLSDGFIAHVNALDNELKRVES</sequence>
<comment type="caution">
    <text evidence="2">The sequence shown here is derived from an EMBL/GenBank/DDBJ whole genome shotgun (WGS) entry which is preliminary data.</text>
</comment>
<dbReference type="EMBL" id="SHNN01000001">
    <property type="protein sequence ID" value="MCX2979988.1"/>
    <property type="molecule type" value="Genomic_DNA"/>
</dbReference>
<dbReference type="RefSeq" id="WP_279243970.1">
    <property type="nucleotide sequence ID" value="NZ_SHNN01000001.1"/>
</dbReference>
<gene>
    <name evidence="2" type="ORF">EYC98_03815</name>
</gene>
<evidence type="ECO:0000256" key="1">
    <source>
        <dbReference type="SAM" id="Phobius"/>
    </source>
</evidence>
<dbReference type="Proteomes" id="UP001143362">
    <property type="component" value="Unassembled WGS sequence"/>
</dbReference>
<keyword evidence="1" id="KW-0812">Transmembrane</keyword>
<keyword evidence="1" id="KW-1133">Transmembrane helix</keyword>
<evidence type="ECO:0000313" key="3">
    <source>
        <dbReference type="Proteomes" id="UP001143362"/>
    </source>
</evidence>
<organism evidence="2 3">
    <name type="scientific">Candidatus Litorirhabdus singularis</name>
    <dbReference type="NCBI Taxonomy" id="2518993"/>
    <lineage>
        <taxon>Bacteria</taxon>
        <taxon>Pseudomonadati</taxon>
        <taxon>Pseudomonadota</taxon>
        <taxon>Gammaproteobacteria</taxon>
        <taxon>Cellvibrionales</taxon>
        <taxon>Halieaceae</taxon>
        <taxon>Candidatus Litorirhabdus</taxon>
    </lineage>
</organism>
<proteinExistence type="predicted"/>
<accession>A0ABT3TCG3</accession>
<reference evidence="2" key="1">
    <citation type="submission" date="2019-02" db="EMBL/GenBank/DDBJ databases">
        <authorList>
            <person name="Li S.-H."/>
        </authorList>
    </citation>
    <scope>NUCLEOTIDE SEQUENCE</scope>
    <source>
        <strain evidence="2">IMCC14734</strain>
    </source>
</reference>
<keyword evidence="3" id="KW-1185">Reference proteome</keyword>
<keyword evidence="1" id="KW-0472">Membrane</keyword>
<name>A0ABT3TCG3_9GAMM</name>
<evidence type="ECO:0000313" key="2">
    <source>
        <dbReference type="EMBL" id="MCX2979988.1"/>
    </source>
</evidence>